<reference evidence="8 9" key="1">
    <citation type="submission" date="2018-09" db="EMBL/GenBank/DDBJ databases">
        <title>Bacillus saliacetes sp. nov., isolated from Thai shrimp paste (Ka-pi).</title>
        <authorList>
            <person name="Daroonpunt R."/>
            <person name="Tanasupawat S."/>
            <person name="Yiamsombut S."/>
        </authorList>
    </citation>
    <scope>NUCLEOTIDE SEQUENCE [LARGE SCALE GENOMIC DNA]</scope>
    <source>
        <strain evidence="8 9">SKP7-4</strain>
    </source>
</reference>
<dbReference type="OrthoDB" id="9813469at2"/>
<dbReference type="Proteomes" id="UP000265801">
    <property type="component" value="Unassembled WGS sequence"/>
</dbReference>
<evidence type="ECO:0000256" key="7">
    <source>
        <dbReference type="HAMAP-Rule" id="MF_00729"/>
    </source>
</evidence>
<keyword evidence="4 7" id="KW-0324">Glycolysis</keyword>
<comment type="caution">
    <text evidence="8">The sequence shown here is derived from an EMBL/GenBank/DDBJ whole genome shotgun (WGS) entry which is preliminary data.</text>
</comment>
<proteinExistence type="inferred from homology"/>
<comment type="catalytic activity">
    <reaction evidence="1 7">
        <text>beta-D-fructose 1,6-bisphosphate = D-glyceraldehyde 3-phosphate + dihydroxyacetone phosphate</text>
        <dbReference type="Rhea" id="RHEA:14729"/>
        <dbReference type="ChEBI" id="CHEBI:32966"/>
        <dbReference type="ChEBI" id="CHEBI:57642"/>
        <dbReference type="ChEBI" id="CHEBI:59776"/>
        <dbReference type="EC" id="4.1.2.13"/>
    </reaction>
</comment>
<sequence>MNQSQLDRMKNGKGFIAALDQSGGSTPKALEAYGVMGEAYSNEDEMFEQVHTMRTRIITSPAFSSDYILGVILFEQTMDSKVEGQYTADYLADHNIVPFLKVDKGLADKENGVQLMKPNPGLDETLRRANERNIFGTKMRSVIHEPNEEGIKAVVDQQFEIGKKIIAADLVPIIEPEVNINSGDKEECEELLRSEILKHLNDLSEEENVMLKLTIPTTANAYKELVDHPRVIRVVALSGGYSREDANEKLKENDGMIASFSRALAEELRFNQSSEEFDKAMKSAIESIYDASVNKKEIS</sequence>
<dbReference type="UniPathway" id="UPA00109">
    <property type="reaction ID" value="UER00183"/>
</dbReference>
<evidence type="ECO:0000256" key="2">
    <source>
        <dbReference type="ARBA" id="ARBA00004714"/>
    </source>
</evidence>
<accession>A0A3A1QP09</accession>
<evidence type="ECO:0000256" key="6">
    <source>
        <dbReference type="ARBA" id="ARBA00023270"/>
    </source>
</evidence>
<evidence type="ECO:0000256" key="4">
    <source>
        <dbReference type="ARBA" id="ARBA00023152"/>
    </source>
</evidence>
<evidence type="ECO:0000256" key="5">
    <source>
        <dbReference type="ARBA" id="ARBA00023239"/>
    </source>
</evidence>
<evidence type="ECO:0000313" key="8">
    <source>
        <dbReference type="EMBL" id="RIW28570.1"/>
    </source>
</evidence>
<dbReference type="PANTHER" id="PTHR11627">
    <property type="entry name" value="FRUCTOSE-BISPHOSPHATE ALDOLASE"/>
    <property type="match status" value="1"/>
</dbReference>
<dbReference type="Gene3D" id="3.20.20.70">
    <property type="entry name" value="Aldolase class I"/>
    <property type="match status" value="1"/>
</dbReference>
<dbReference type="InterPro" id="IPR013785">
    <property type="entry name" value="Aldolase_TIM"/>
</dbReference>
<evidence type="ECO:0000256" key="1">
    <source>
        <dbReference type="ARBA" id="ARBA00000441"/>
    </source>
</evidence>
<dbReference type="Pfam" id="PF00274">
    <property type="entry name" value="Glycolytic"/>
    <property type="match status" value="1"/>
</dbReference>
<dbReference type="AlphaFoldDB" id="A0A3A1QP09"/>
<dbReference type="EMBL" id="QXIR01000043">
    <property type="protein sequence ID" value="RIW28570.1"/>
    <property type="molecule type" value="Genomic_DNA"/>
</dbReference>
<dbReference type="GO" id="GO:0006096">
    <property type="term" value="P:glycolytic process"/>
    <property type="evidence" value="ECO:0007669"/>
    <property type="project" value="UniProtKB-UniRule"/>
</dbReference>
<keyword evidence="6 7" id="KW-0704">Schiff base</keyword>
<gene>
    <name evidence="7" type="primary">fda</name>
    <name evidence="8" type="ORF">D3H55_21465</name>
</gene>
<feature type="active site" description="Proton acceptor" evidence="7">
    <location>
        <position position="175"/>
    </location>
</feature>
<keyword evidence="5 7" id="KW-0456">Lyase</keyword>
<name>A0A3A1QP09_9BACI</name>
<evidence type="ECO:0000256" key="3">
    <source>
        <dbReference type="ARBA" id="ARBA00010387"/>
    </source>
</evidence>
<evidence type="ECO:0000313" key="9">
    <source>
        <dbReference type="Proteomes" id="UP000265801"/>
    </source>
</evidence>
<dbReference type="HAMAP" id="MF_00729">
    <property type="entry name" value="FBP_aldolase_1"/>
    <property type="match status" value="1"/>
</dbReference>
<dbReference type="InterPro" id="IPR023014">
    <property type="entry name" value="FBA_I_Gram+-type"/>
</dbReference>
<dbReference type="InterPro" id="IPR000741">
    <property type="entry name" value="FBA_I"/>
</dbReference>
<dbReference type="SUPFAM" id="SSF51569">
    <property type="entry name" value="Aldolase"/>
    <property type="match status" value="1"/>
</dbReference>
<dbReference type="NCBIfam" id="NF003784">
    <property type="entry name" value="PRK05377.1"/>
    <property type="match status" value="1"/>
</dbReference>
<organism evidence="8 9">
    <name type="scientific">Bacillus salacetis</name>
    <dbReference type="NCBI Taxonomy" id="2315464"/>
    <lineage>
        <taxon>Bacteria</taxon>
        <taxon>Bacillati</taxon>
        <taxon>Bacillota</taxon>
        <taxon>Bacilli</taxon>
        <taxon>Bacillales</taxon>
        <taxon>Bacillaceae</taxon>
        <taxon>Bacillus</taxon>
    </lineage>
</organism>
<feature type="active site" description="Schiff-base intermediate with dihydroxyacetone-P" evidence="7">
    <location>
        <position position="212"/>
    </location>
</feature>
<dbReference type="RefSeq" id="WP_119549384.1">
    <property type="nucleotide sequence ID" value="NZ_QXIR01000043.1"/>
</dbReference>
<dbReference type="EC" id="4.1.2.13" evidence="7"/>
<keyword evidence="9" id="KW-1185">Reference proteome</keyword>
<protein>
    <recommendedName>
        <fullName evidence="7">Fructose-bisphosphate aldolase class 1</fullName>
        <ecNumber evidence="7">4.1.2.13</ecNumber>
    </recommendedName>
    <alternativeName>
        <fullName evidence="7">Fructose-bisphosphate aldolase class I</fullName>
        <shortName evidence="7">FBP aldolase</shortName>
    </alternativeName>
</protein>
<comment type="pathway">
    <text evidence="2 7">Carbohydrate degradation; glycolysis; D-glyceraldehyde 3-phosphate and glycerone phosphate from D-glucose: step 4/4.</text>
</comment>
<comment type="similarity">
    <text evidence="3 7">Belongs to the class I fructose-bisphosphate aldolase family.</text>
</comment>
<dbReference type="GO" id="GO:0004332">
    <property type="term" value="F:fructose-bisphosphate aldolase activity"/>
    <property type="evidence" value="ECO:0007669"/>
    <property type="project" value="UniProtKB-UniRule"/>
</dbReference>